<dbReference type="GO" id="GO:0009055">
    <property type="term" value="F:electron transfer activity"/>
    <property type="evidence" value="ECO:0007669"/>
    <property type="project" value="InterPro"/>
</dbReference>
<dbReference type="PROSITE" id="PS51007">
    <property type="entry name" value="CYTC"/>
    <property type="match status" value="1"/>
</dbReference>
<dbReference type="GO" id="GO:0020037">
    <property type="term" value="F:heme binding"/>
    <property type="evidence" value="ECO:0007669"/>
    <property type="project" value="InterPro"/>
</dbReference>
<dbReference type="Proteomes" id="UP000254343">
    <property type="component" value="Unassembled WGS sequence"/>
</dbReference>
<keyword evidence="3 6" id="KW-0479">Metal-binding</keyword>
<feature type="domain" description="Cytochrome c" evidence="8">
    <location>
        <begin position="22"/>
        <end position="125"/>
    </location>
</feature>
<dbReference type="InterPro" id="IPR036909">
    <property type="entry name" value="Cyt_c-like_dom_sf"/>
</dbReference>
<dbReference type="PANTHER" id="PTHR11961">
    <property type="entry name" value="CYTOCHROME C"/>
    <property type="match status" value="1"/>
</dbReference>
<evidence type="ECO:0000256" key="1">
    <source>
        <dbReference type="ARBA" id="ARBA00022448"/>
    </source>
</evidence>
<evidence type="ECO:0000256" key="6">
    <source>
        <dbReference type="PROSITE-ProRule" id="PRU00433"/>
    </source>
</evidence>
<evidence type="ECO:0000313" key="10">
    <source>
        <dbReference type="Proteomes" id="UP000254343"/>
    </source>
</evidence>
<dbReference type="Gene3D" id="1.10.760.10">
    <property type="entry name" value="Cytochrome c-like domain"/>
    <property type="match status" value="1"/>
</dbReference>
<evidence type="ECO:0000256" key="3">
    <source>
        <dbReference type="ARBA" id="ARBA00022723"/>
    </source>
</evidence>
<keyword evidence="4" id="KW-0249">Electron transport</keyword>
<dbReference type="Pfam" id="PF00034">
    <property type="entry name" value="Cytochrom_C"/>
    <property type="match status" value="1"/>
</dbReference>
<evidence type="ECO:0000259" key="8">
    <source>
        <dbReference type="PROSITE" id="PS51007"/>
    </source>
</evidence>
<keyword evidence="7" id="KW-0732">Signal</keyword>
<dbReference type="OrthoDB" id="9805828at2"/>
<dbReference type="EMBL" id="UIGB01000001">
    <property type="protein sequence ID" value="SUU85674.1"/>
    <property type="molecule type" value="Genomic_DNA"/>
</dbReference>
<sequence>MRWIVAAATLVAFAGAAHAEGGDPAKGEQAFKVCMACHAIGPGAKNKVGPELNGVVGRKWGTAEGYNYSADLAAGKDQNKVWDEASLDNYLTNPKTLAPHGKMSFPGISQAGKRADVIAFLKQFDASGNKK</sequence>
<evidence type="ECO:0000256" key="2">
    <source>
        <dbReference type="ARBA" id="ARBA00022617"/>
    </source>
</evidence>
<dbReference type="InterPro" id="IPR009056">
    <property type="entry name" value="Cyt_c-like_dom"/>
</dbReference>
<dbReference type="PRINTS" id="PR00604">
    <property type="entry name" value="CYTCHRMECIAB"/>
</dbReference>
<reference evidence="9 10" key="1">
    <citation type="submission" date="2018-06" db="EMBL/GenBank/DDBJ databases">
        <authorList>
            <consortium name="Pathogen Informatics"/>
            <person name="Doyle S."/>
        </authorList>
    </citation>
    <scope>NUCLEOTIDE SEQUENCE [LARGE SCALE GENOMIC DNA]</scope>
    <source>
        <strain evidence="9 10">NCTC12722</strain>
    </source>
</reference>
<dbReference type="InterPro" id="IPR002327">
    <property type="entry name" value="Cyt_c_1A/1B"/>
</dbReference>
<dbReference type="AlphaFoldDB" id="A0A380W9M6"/>
<dbReference type="SUPFAM" id="SSF46626">
    <property type="entry name" value="Cytochrome c"/>
    <property type="match status" value="1"/>
</dbReference>
<accession>A0A380W9M6</accession>
<feature type="chain" id="PRO_5016904025" evidence="7">
    <location>
        <begin position="20"/>
        <end position="131"/>
    </location>
</feature>
<proteinExistence type="predicted"/>
<feature type="signal peptide" evidence="7">
    <location>
        <begin position="1"/>
        <end position="19"/>
    </location>
</feature>
<organism evidence="9 10">
    <name type="scientific">Afipia felis</name>
    <name type="common">Cat scratch disease bacillus</name>
    <dbReference type="NCBI Taxonomy" id="1035"/>
    <lineage>
        <taxon>Bacteria</taxon>
        <taxon>Pseudomonadati</taxon>
        <taxon>Pseudomonadota</taxon>
        <taxon>Alphaproteobacteria</taxon>
        <taxon>Hyphomicrobiales</taxon>
        <taxon>Nitrobacteraceae</taxon>
        <taxon>Afipia</taxon>
    </lineage>
</organism>
<gene>
    <name evidence="9" type="primary">cycA</name>
    <name evidence="9" type="ORF">NCTC12722_02890</name>
</gene>
<name>A0A380W9M6_AFIFE</name>
<dbReference type="GO" id="GO:0046872">
    <property type="term" value="F:metal ion binding"/>
    <property type="evidence" value="ECO:0007669"/>
    <property type="project" value="UniProtKB-KW"/>
</dbReference>
<evidence type="ECO:0000256" key="7">
    <source>
        <dbReference type="SAM" id="SignalP"/>
    </source>
</evidence>
<protein>
    <submittedName>
        <fullName evidence="9">Cytochrome c2</fullName>
    </submittedName>
</protein>
<keyword evidence="5 6" id="KW-0408">Iron</keyword>
<dbReference type="RefSeq" id="WP_002716500.1">
    <property type="nucleotide sequence ID" value="NZ_UFSI01000001.1"/>
</dbReference>
<keyword evidence="1" id="KW-0813">Transport</keyword>
<evidence type="ECO:0000256" key="4">
    <source>
        <dbReference type="ARBA" id="ARBA00022982"/>
    </source>
</evidence>
<evidence type="ECO:0000256" key="5">
    <source>
        <dbReference type="ARBA" id="ARBA00023004"/>
    </source>
</evidence>
<keyword evidence="2 6" id="KW-0349">Heme</keyword>
<evidence type="ECO:0000313" key="9">
    <source>
        <dbReference type="EMBL" id="SUU85674.1"/>
    </source>
</evidence>